<dbReference type="Gene3D" id="3.10.560.10">
    <property type="entry name" value="Outer membrane lipoprotein wza domain like"/>
    <property type="match status" value="1"/>
</dbReference>
<evidence type="ECO:0008006" key="20">
    <source>
        <dbReference type="Google" id="ProtNLM"/>
    </source>
</evidence>
<comment type="caution">
    <text evidence="18">The sequence shown here is derived from an EMBL/GenBank/DDBJ whole genome shotgun (WGS) entry which is preliminary data.</text>
</comment>
<protein>
    <recommendedName>
        <fullName evidence="20">Soluble ligand binding domain-containing protein</fullName>
    </recommendedName>
</protein>
<dbReference type="PROSITE" id="PS51257">
    <property type="entry name" value="PROKAR_LIPOPROTEIN"/>
    <property type="match status" value="1"/>
</dbReference>
<evidence type="ECO:0000259" key="17">
    <source>
        <dbReference type="Pfam" id="PF22461"/>
    </source>
</evidence>
<evidence type="ECO:0000256" key="5">
    <source>
        <dbReference type="ARBA" id="ARBA00022597"/>
    </source>
</evidence>
<dbReference type="InterPro" id="IPR049712">
    <property type="entry name" value="Poly_export"/>
</dbReference>
<keyword evidence="13" id="KW-0998">Cell outer membrane</keyword>
<name>A0A2W1N0N4_9FLAO</name>
<keyword evidence="12" id="KW-0564">Palmitate</keyword>
<organism evidence="18 19">
    <name type="scientific">Putridiphycobacter roseus</name>
    <dbReference type="NCBI Taxonomy" id="2219161"/>
    <lineage>
        <taxon>Bacteria</taxon>
        <taxon>Pseudomonadati</taxon>
        <taxon>Bacteroidota</taxon>
        <taxon>Flavobacteriia</taxon>
        <taxon>Flavobacteriales</taxon>
        <taxon>Crocinitomicaceae</taxon>
        <taxon>Putridiphycobacter</taxon>
    </lineage>
</organism>
<keyword evidence="8" id="KW-0625">Polysaccharide transport</keyword>
<evidence type="ECO:0000256" key="4">
    <source>
        <dbReference type="ARBA" id="ARBA00022452"/>
    </source>
</evidence>
<dbReference type="Pfam" id="PF22461">
    <property type="entry name" value="SLBB_2"/>
    <property type="match status" value="1"/>
</dbReference>
<keyword evidence="4" id="KW-1134">Transmembrane beta strand</keyword>
<evidence type="ECO:0000256" key="15">
    <source>
        <dbReference type="SAM" id="Phobius"/>
    </source>
</evidence>
<proteinExistence type="inferred from homology"/>
<evidence type="ECO:0000256" key="14">
    <source>
        <dbReference type="ARBA" id="ARBA00023288"/>
    </source>
</evidence>
<dbReference type="InterPro" id="IPR054765">
    <property type="entry name" value="SLBB_dom"/>
</dbReference>
<reference evidence="18 19" key="1">
    <citation type="submission" date="2018-06" db="EMBL/GenBank/DDBJ databases">
        <title>The draft genome sequence of Crocinitomix sp. SM1701.</title>
        <authorList>
            <person name="Zhang X."/>
        </authorList>
    </citation>
    <scope>NUCLEOTIDE SEQUENCE [LARGE SCALE GENOMIC DNA]</scope>
    <source>
        <strain evidence="18 19">SM1701</strain>
    </source>
</reference>
<evidence type="ECO:0000256" key="12">
    <source>
        <dbReference type="ARBA" id="ARBA00023139"/>
    </source>
</evidence>
<evidence type="ECO:0000256" key="8">
    <source>
        <dbReference type="ARBA" id="ARBA00023047"/>
    </source>
</evidence>
<feature type="domain" description="SLBB" evidence="17">
    <location>
        <begin position="164"/>
        <end position="233"/>
    </location>
</feature>
<dbReference type="GO" id="GO:0046930">
    <property type="term" value="C:pore complex"/>
    <property type="evidence" value="ECO:0007669"/>
    <property type="project" value="UniProtKB-KW"/>
</dbReference>
<dbReference type="Proteomes" id="UP000249248">
    <property type="component" value="Unassembled WGS sequence"/>
</dbReference>
<evidence type="ECO:0000256" key="3">
    <source>
        <dbReference type="ARBA" id="ARBA00022448"/>
    </source>
</evidence>
<keyword evidence="15" id="KW-1133">Transmembrane helix</keyword>
<sequence length="268" mass="29944">MTMFRINKINIFYVFLIVVLVQSCGINSDLMLKTPKDYVFADLDSLANKNFNNEYKIEVNDIIQFKFYTNKGIRVLDVSAGTSDSKTGNANNQLTATNGIFYVINADSLVKLPYLNMVNLVGKTIREAEYFLQDNYKAYYVDPFVQISITNKRIFVFPGSGGEAKVVNLTNNNTTLMEAIALSGGLSQRGRAKKIKLIRDIDGERLVYLIDLSTVEGLKYVDLIVQNGDYIYVEPVPELGKEILAQIAPVVSILSSLLIVISVVQVLK</sequence>
<evidence type="ECO:0000256" key="1">
    <source>
        <dbReference type="ARBA" id="ARBA00004571"/>
    </source>
</evidence>
<dbReference type="PANTHER" id="PTHR33619:SF3">
    <property type="entry name" value="POLYSACCHARIDE EXPORT PROTEIN GFCE-RELATED"/>
    <property type="match status" value="1"/>
</dbReference>
<evidence type="ECO:0000256" key="7">
    <source>
        <dbReference type="ARBA" id="ARBA00022729"/>
    </source>
</evidence>
<dbReference type="InterPro" id="IPR003715">
    <property type="entry name" value="Poly_export_N"/>
</dbReference>
<keyword evidence="19" id="KW-1185">Reference proteome</keyword>
<dbReference type="EMBL" id="QKSB01000004">
    <property type="protein sequence ID" value="PZE17324.1"/>
    <property type="molecule type" value="Genomic_DNA"/>
</dbReference>
<evidence type="ECO:0000256" key="13">
    <source>
        <dbReference type="ARBA" id="ARBA00023237"/>
    </source>
</evidence>
<keyword evidence="11 15" id="KW-0472">Membrane</keyword>
<dbReference type="PANTHER" id="PTHR33619">
    <property type="entry name" value="POLYSACCHARIDE EXPORT PROTEIN GFCE-RELATED"/>
    <property type="match status" value="1"/>
</dbReference>
<gene>
    <name evidence="18" type="ORF">DNU06_08625</name>
</gene>
<evidence type="ECO:0000256" key="9">
    <source>
        <dbReference type="ARBA" id="ARBA00023065"/>
    </source>
</evidence>
<evidence type="ECO:0000313" key="19">
    <source>
        <dbReference type="Proteomes" id="UP000249248"/>
    </source>
</evidence>
<keyword evidence="14" id="KW-0449">Lipoprotein</keyword>
<evidence type="ECO:0000256" key="10">
    <source>
        <dbReference type="ARBA" id="ARBA00023114"/>
    </source>
</evidence>
<comment type="subcellular location">
    <subcellularLocation>
        <location evidence="1">Cell outer membrane</location>
        <topology evidence="1">Multi-pass membrane protein</topology>
    </subcellularLocation>
</comment>
<keyword evidence="9" id="KW-0406">Ion transport</keyword>
<dbReference type="GO" id="GO:0015288">
    <property type="term" value="F:porin activity"/>
    <property type="evidence" value="ECO:0007669"/>
    <property type="project" value="UniProtKB-KW"/>
</dbReference>
<dbReference type="Gene3D" id="3.30.1950.10">
    <property type="entry name" value="wza like domain"/>
    <property type="match status" value="1"/>
</dbReference>
<comment type="similarity">
    <text evidence="2">Belongs to the BexD/CtrA/VexA family.</text>
</comment>
<dbReference type="GO" id="GO:0009279">
    <property type="term" value="C:cell outer membrane"/>
    <property type="evidence" value="ECO:0007669"/>
    <property type="project" value="UniProtKB-SubCell"/>
</dbReference>
<keyword evidence="10" id="KW-0626">Porin</keyword>
<dbReference type="GO" id="GO:0006811">
    <property type="term" value="P:monoatomic ion transport"/>
    <property type="evidence" value="ECO:0007669"/>
    <property type="project" value="UniProtKB-KW"/>
</dbReference>
<evidence type="ECO:0000256" key="11">
    <source>
        <dbReference type="ARBA" id="ARBA00023136"/>
    </source>
</evidence>
<evidence type="ECO:0000256" key="6">
    <source>
        <dbReference type="ARBA" id="ARBA00022692"/>
    </source>
</evidence>
<accession>A0A2W1N0N4</accession>
<keyword evidence="3" id="KW-0813">Transport</keyword>
<dbReference type="Pfam" id="PF02563">
    <property type="entry name" value="Poly_export"/>
    <property type="match status" value="1"/>
</dbReference>
<feature type="transmembrane region" description="Helical" evidence="15">
    <location>
        <begin position="243"/>
        <end position="267"/>
    </location>
</feature>
<keyword evidence="6 15" id="KW-0812">Transmembrane</keyword>
<dbReference type="GO" id="GO:0015159">
    <property type="term" value="F:polysaccharide transmembrane transporter activity"/>
    <property type="evidence" value="ECO:0007669"/>
    <property type="project" value="InterPro"/>
</dbReference>
<evidence type="ECO:0000259" key="16">
    <source>
        <dbReference type="Pfam" id="PF02563"/>
    </source>
</evidence>
<evidence type="ECO:0000256" key="2">
    <source>
        <dbReference type="ARBA" id="ARBA00009450"/>
    </source>
</evidence>
<keyword evidence="7" id="KW-0732">Signal</keyword>
<feature type="domain" description="Polysaccharide export protein N-terminal" evidence="16">
    <location>
        <begin position="52"/>
        <end position="149"/>
    </location>
</feature>
<evidence type="ECO:0000313" key="18">
    <source>
        <dbReference type="EMBL" id="PZE17324.1"/>
    </source>
</evidence>
<dbReference type="AlphaFoldDB" id="A0A2W1N0N4"/>
<keyword evidence="5" id="KW-0762">Sugar transport</keyword>